<feature type="region of interest" description="Disordered" evidence="6">
    <location>
        <begin position="381"/>
        <end position="411"/>
    </location>
</feature>
<evidence type="ECO:0000256" key="7">
    <source>
        <dbReference type="SAM" id="Phobius"/>
    </source>
</evidence>
<feature type="transmembrane region" description="Helical" evidence="7">
    <location>
        <begin position="177"/>
        <end position="197"/>
    </location>
</feature>
<keyword evidence="5 7" id="KW-0472">Membrane</keyword>
<comment type="similarity">
    <text evidence="2">Belongs to the autoinducer-2 exporter (AI-2E) (TC 2.A.86) family.</text>
</comment>
<evidence type="ECO:0000256" key="5">
    <source>
        <dbReference type="ARBA" id="ARBA00023136"/>
    </source>
</evidence>
<comment type="subcellular location">
    <subcellularLocation>
        <location evidence="1">Membrane</location>
        <topology evidence="1">Multi-pass membrane protein</topology>
    </subcellularLocation>
</comment>
<reference evidence="8" key="1">
    <citation type="submission" date="2020-10" db="EMBL/GenBank/DDBJ databases">
        <authorList>
            <person name="Gilroy R."/>
        </authorList>
    </citation>
    <scope>NUCLEOTIDE SEQUENCE</scope>
    <source>
        <strain evidence="8">13766</strain>
    </source>
</reference>
<evidence type="ECO:0000313" key="8">
    <source>
        <dbReference type="EMBL" id="HIS91595.1"/>
    </source>
</evidence>
<evidence type="ECO:0000256" key="6">
    <source>
        <dbReference type="SAM" id="MobiDB-lite"/>
    </source>
</evidence>
<evidence type="ECO:0000313" key="9">
    <source>
        <dbReference type="Proteomes" id="UP000824140"/>
    </source>
</evidence>
<dbReference type="GO" id="GO:0016020">
    <property type="term" value="C:membrane"/>
    <property type="evidence" value="ECO:0007669"/>
    <property type="project" value="UniProtKB-SubCell"/>
</dbReference>
<keyword evidence="3 7" id="KW-0812">Transmembrane</keyword>
<dbReference type="NCBIfam" id="TIGR02872">
    <property type="entry name" value="spore_ytvI"/>
    <property type="match status" value="1"/>
</dbReference>
<dbReference type="InterPro" id="IPR014227">
    <property type="entry name" value="YtvI-like"/>
</dbReference>
<feature type="transmembrane region" description="Helical" evidence="7">
    <location>
        <begin position="296"/>
        <end position="316"/>
    </location>
</feature>
<dbReference type="EMBL" id="DVJN01000021">
    <property type="protein sequence ID" value="HIS91595.1"/>
    <property type="molecule type" value="Genomic_DNA"/>
</dbReference>
<dbReference type="Proteomes" id="UP000824140">
    <property type="component" value="Unassembled WGS sequence"/>
</dbReference>
<reference evidence="8" key="2">
    <citation type="journal article" date="2021" name="PeerJ">
        <title>Extensive microbial diversity within the chicken gut microbiome revealed by metagenomics and culture.</title>
        <authorList>
            <person name="Gilroy R."/>
            <person name="Ravi A."/>
            <person name="Getino M."/>
            <person name="Pursley I."/>
            <person name="Horton D.L."/>
            <person name="Alikhan N.F."/>
            <person name="Baker D."/>
            <person name="Gharbi K."/>
            <person name="Hall N."/>
            <person name="Watson M."/>
            <person name="Adriaenssens E.M."/>
            <person name="Foster-Nyarko E."/>
            <person name="Jarju S."/>
            <person name="Secka A."/>
            <person name="Antonio M."/>
            <person name="Oren A."/>
            <person name="Chaudhuri R.R."/>
            <person name="La Ragione R."/>
            <person name="Hildebrand F."/>
            <person name="Pallen M.J."/>
        </authorList>
    </citation>
    <scope>NUCLEOTIDE SEQUENCE</scope>
    <source>
        <strain evidence="8">13766</strain>
    </source>
</reference>
<feature type="transmembrane region" description="Helical" evidence="7">
    <location>
        <begin position="261"/>
        <end position="284"/>
    </location>
</feature>
<protein>
    <submittedName>
        <fullName evidence="8">Sporulation integral membrane protein YtvI</fullName>
    </submittedName>
</protein>
<feature type="transmembrane region" description="Helical" evidence="7">
    <location>
        <begin position="74"/>
        <end position="100"/>
    </location>
</feature>
<evidence type="ECO:0000256" key="2">
    <source>
        <dbReference type="ARBA" id="ARBA00009773"/>
    </source>
</evidence>
<organism evidence="8 9">
    <name type="scientific">Candidatus Alectryocaccomicrobium excrementavium</name>
    <dbReference type="NCBI Taxonomy" id="2840668"/>
    <lineage>
        <taxon>Bacteria</taxon>
        <taxon>Bacillati</taxon>
        <taxon>Bacillota</taxon>
        <taxon>Clostridia</taxon>
        <taxon>Candidatus Alectryocaccomicrobium</taxon>
    </lineage>
</organism>
<dbReference type="InterPro" id="IPR002549">
    <property type="entry name" value="AI-2E-like"/>
</dbReference>
<dbReference type="PANTHER" id="PTHR21716:SF68">
    <property type="entry name" value="TRANSPORT PROTEIN YTVI-RELATED"/>
    <property type="match status" value="1"/>
</dbReference>
<feature type="transmembrane region" description="Helical" evidence="7">
    <location>
        <begin position="336"/>
        <end position="358"/>
    </location>
</feature>
<feature type="transmembrane region" description="Helical" evidence="7">
    <location>
        <begin position="21"/>
        <end position="38"/>
    </location>
</feature>
<dbReference type="PANTHER" id="PTHR21716">
    <property type="entry name" value="TRANSMEMBRANE PROTEIN"/>
    <property type="match status" value="1"/>
</dbReference>
<evidence type="ECO:0000256" key="1">
    <source>
        <dbReference type="ARBA" id="ARBA00004141"/>
    </source>
</evidence>
<feature type="transmembrane region" description="Helical" evidence="7">
    <location>
        <begin position="235"/>
        <end position="255"/>
    </location>
</feature>
<dbReference type="AlphaFoldDB" id="A0A9D1FZ55"/>
<keyword evidence="4 7" id="KW-1133">Transmembrane helix</keyword>
<feature type="transmembrane region" description="Helical" evidence="7">
    <location>
        <begin position="44"/>
        <end position="62"/>
    </location>
</feature>
<proteinExistence type="inferred from homology"/>
<comment type="caution">
    <text evidence="8">The sequence shown here is derived from an EMBL/GenBank/DDBJ whole genome shotgun (WGS) entry which is preliminary data.</text>
</comment>
<name>A0A9D1FZ55_9FIRM</name>
<dbReference type="GO" id="GO:0055085">
    <property type="term" value="P:transmembrane transport"/>
    <property type="evidence" value="ECO:0007669"/>
    <property type="project" value="TreeGrafter"/>
</dbReference>
<dbReference type="Pfam" id="PF01594">
    <property type="entry name" value="AI-2E_transport"/>
    <property type="match status" value="1"/>
</dbReference>
<evidence type="ECO:0000256" key="3">
    <source>
        <dbReference type="ARBA" id="ARBA00022692"/>
    </source>
</evidence>
<evidence type="ECO:0000256" key="4">
    <source>
        <dbReference type="ARBA" id="ARBA00022989"/>
    </source>
</evidence>
<sequence>MSARERFEAINRDFNDLPRRLLYGLALFAALVLFFFLFRYVAPFAIGFAVALMIEPVVRWITPAFRRIHLGRTGAALVCVLIVYGLLLYLLSVLLARLLVETQAAIPTLVEWVRSASAMISGWVQNLENLEWNAIPDDVLAGLSQQITRSLDQLGANITNFAIDQILPIASFAMSKALSVSQLFLFTILTIVSTFYFSSDREKIIACAGKYIPDRIKGHGGRLRKGVYRAFFGQLRATAIMFVVTTVELSIGFLIMGLDSAVLLALFIAVLDALPVIGAGLVLIPLAIYGFLFGPMWLGVGMAIMYVTTIVVRQIVEPRVIGQQFGLHPLITMMTMFAGYMLASFLGMLLGPVLALLLKAVLASDEELAAPVPKPIAWPWQKKRGAPLERGKSGHTKGAGGGNHPFREKKK</sequence>
<gene>
    <name evidence="8" type="primary">ytvI</name>
    <name evidence="8" type="ORF">IAA84_01105</name>
</gene>
<accession>A0A9D1FZ55</accession>